<proteinExistence type="predicted"/>
<dbReference type="RefSeq" id="WP_069859426.1">
    <property type="nucleotide sequence ID" value="NZ_BDFE01000017.1"/>
</dbReference>
<feature type="transmembrane region" description="Helical" evidence="1">
    <location>
        <begin position="203"/>
        <end position="225"/>
    </location>
</feature>
<keyword evidence="1" id="KW-1133">Transmembrane helix</keyword>
<keyword evidence="3" id="KW-1185">Reference proteome</keyword>
<keyword evidence="1" id="KW-0472">Membrane</keyword>
<gene>
    <name evidence="2" type="ORF">DPF_1885</name>
</gene>
<feature type="transmembrane region" description="Helical" evidence="1">
    <location>
        <begin position="12"/>
        <end position="28"/>
    </location>
</feature>
<protein>
    <submittedName>
        <fullName evidence="2">Uncharacterized protein</fullName>
    </submittedName>
</protein>
<comment type="caution">
    <text evidence="2">The sequence shown here is derived from an EMBL/GenBank/DDBJ whole genome shotgun (WGS) entry which is preliminary data.</text>
</comment>
<dbReference type="Proteomes" id="UP000095200">
    <property type="component" value="Unassembled WGS sequence"/>
</dbReference>
<accession>A0A194AIV5</accession>
<dbReference type="STRING" id="1592317.DPF_1885"/>
<evidence type="ECO:0000256" key="1">
    <source>
        <dbReference type="SAM" id="Phobius"/>
    </source>
</evidence>
<dbReference type="OrthoDB" id="9779692at2"/>
<organism evidence="2 3">
    <name type="scientific">Desulfoplanes formicivorans</name>
    <dbReference type="NCBI Taxonomy" id="1592317"/>
    <lineage>
        <taxon>Bacteria</taxon>
        <taxon>Pseudomonadati</taxon>
        <taxon>Thermodesulfobacteriota</taxon>
        <taxon>Desulfovibrionia</taxon>
        <taxon>Desulfovibrionales</taxon>
        <taxon>Desulfoplanaceae</taxon>
        <taxon>Desulfoplanes</taxon>
    </lineage>
</organism>
<dbReference type="EMBL" id="BDFE01000017">
    <property type="protein sequence ID" value="GAU09165.1"/>
    <property type="molecule type" value="Genomic_DNA"/>
</dbReference>
<dbReference type="AlphaFoldDB" id="A0A194AIV5"/>
<evidence type="ECO:0000313" key="3">
    <source>
        <dbReference type="Proteomes" id="UP000095200"/>
    </source>
</evidence>
<evidence type="ECO:0000313" key="2">
    <source>
        <dbReference type="EMBL" id="GAU09165.1"/>
    </source>
</evidence>
<keyword evidence="1" id="KW-0812">Transmembrane</keyword>
<reference evidence="3" key="1">
    <citation type="submission" date="2016-06" db="EMBL/GenBank/DDBJ databases">
        <title>Draft genome sequence of Desulfoplanes formicivorans strain Pf12B.</title>
        <authorList>
            <person name="Watanabe M."/>
            <person name="Kojima H."/>
            <person name="Fukui M."/>
        </authorList>
    </citation>
    <scope>NUCLEOTIDE SEQUENCE [LARGE SCALE GENOMIC DNA]</scope>
    <source>
        <strain evidence="3">Pf12B</strain>
    </source>
</reference>
<name>A0A194AIV5_9BACT</name>
<sequence>MLVYDKKHFSMGIILTIIFFSVLTYMFSPSFKGAHGEMVNAFHASDNLFNSIAKGSTNYFPRLKEGNNAYKGHTIDLTLHLGTEDLAEKSALILNQAGMMAQNQGASVVVNGDLHTAIHQAIEDAQNMFNNKDDLLEAQYGMSGKEALYVWWKTFTTMDVELKHAKDFKAAKFVSEVVKRGIEVGYNFFGVVPQSSTSKAGMLVFSLTFYVIYTLLWGFAIFYLFEGIGLQMSSGSKKEM</sequence>